<dbReference type="Pfam" id="PF13573">
    <property type="entry name" value="SprB"/>
    <property type="match status" value="11"/>
</dbReference>
<organism evidence="2 3">
    <name type="scientific">Flavobacterium agrisoli</name>
    <dbReference type="NCBI Taxonomy" id="2793066"/>
    <lineage>
        <taxon>Bacteria</taxon>
        <taxon>Pseudomonadati</taxon>
        <taxon>Bacteroidota</taxon>
        <taxon>Flavobacteriia</taxon>
        <taxon>Flavobacteriales</taxon>
        <taxon>Flavobacteriaceae</taxon>
        <taxon>Flavobacterium</taxon>
    </lineage>
</organism>
<evidence type="ECO:0000313" key="2">
    <source>
        <dbReference type="EMBL" id="MBK0369662.1"/>
    </source>
</evidence>
<feature type="chain" id="PRO_5037036632" evidence="1">
    <location>
        <begin position="32"/>
        <end position="5935"/>
    </location>
</feature>
<gene>
    <name evidence="2" type="ORF">I5M07_07400</name>
</gene>
<keyword evidence="3" id="KW-1185">Reference proteome</keyword>
<protein>
    <submittedName>
        <fullName evidence="2">T9SS type B sorting domain-containing protein</fullName>
    </submittedName>
</protein>
<dbReference type="Proteomes" id="UP000609172">
    <property type="component" value="Unassembled WGS sequence"/>
</dbReference>
<dbReference type="NCBIfam" id="TIGR04131">
    <property type="entry name" value="Bac_Flav_CTERM"/>
    <property type="match status" value="1"/>
</dbReference>
<comment type="caution">
    <text evidence="2">The sequence shown here is derived from an EMBL/GenBank/DDBJ whole genome shotgun (WGS) entry which is preliminary data.</text>
</comment>
<dbReference type="RefSeq" id="WP_200105581.1">
    <property type="nucleotide sequence ID" value="NZ_JAEHFV010000002.1"/>
</dbReference>
<dbReference type="Pfam" id="PF13585">
    <property type="entry name" value="CHU_C"/>
    <property type="match status" value="1"/>
</dbReference>
<evidence type="ECO:0000256" key="1">
    <source>
        <dbReference type="SAM" id="SignalP"/>
    </source>
</evidence>
<feature type="signal peptide" evidence="1">
    <location>
        <begin position="1"/>
        <end position="31"/>
    </location>
</feature>
<proteinExistence type="predicted"/>
<sequence>MKKPTLLKKFKISIELVFLFFFFLCVTALQAQSNGTDFTGRLNDGNGNKYLKVQGDIMLIGNSILTPKNKSIPFNEAGDNNELDAKYLDVDGNNGIGQNTFSSSSANLAINNGCKRIVFAGLYWSAMYPNGSSTDGNCFNCGSNPENDWNQVKLRVPRSSNYVDIIADKNNPREVIFKGNNANNFNQGVYVCFKDITNIIQPLADADGEYTVANMRATTGIRRGGAAGGWTLVVIYESPTVSSKYIAVFDGAKMTNVDAGPDRLLNVDIQIDGFQTLPSPFPVNASIGMAALDGDYSKKGDGLLFINGLVPPSTARESFTPISNSLNPIPLKNNGKDYDYPKANFFNASITRFNQHVTNRNPTNENNVGYDIDYLSITNTDNKVIPNGATSGTFRMFTDTEGGDGFAAFLATFAVDIIEPKILLTKEVYDYSVNPPANIGNQEVGLGKELTYEIGFQNQGNDNATNFTITDILPINTTFSNTSGSVTLPDPLKIDGRNYEITYTYDAATRTIVFTIPKEYVEEKDPRYVIRLKVKVVESCNQISDMCSNVIQNIALSEYSGTYNKGTFGDKSLSSYTTCNVGIPQSTNFLVDVDDCKFEEKVTLCGANTILTAADLYESYKWSKSPFDKDGNTSGTILGTNRTLTVTDPGTYYVYNKAKAPCLSIRQSFVVTRFGNTTTNPVLPFASEIVTCTNNGKQLPNIYLCGANDKKDIVTNITDSTNIVWEISSNAAVQGTTCADETDNATWRTVGTGNNFSAQNAGQYRLTINYAGGCFNRFYFNVYKNVLDFNVSQKDIICNKAGNITIDGLGPGYSYSLTENGYYDPNPGANSFNIWQAGVYTVYIKQVGATGITCTFKTDPITIRKRDITSEVFITNPRCYGDKGTLKVAVNDVPGPYTYEIFRNGSSVNKVTTSSSDYTFTNLDGGSYNYTVSTPDCNTNGSIGITEAAGQIKAEPALIKPLTACTNGIIKVVTTQDRNYNNNFSYFVNGSSAFQTSNEIEIDEPGLYTIRVVGQNNCEETVSIQVDAAPKPSYTVTHTNTNCYDDRAEINIALNGPATGYKVEYSINGGATYKEGTSTGATFSNLTAGTYNVLVRFSVTYPINNGYNTETITCPLDPAQTIIITGPTSGVTASAGVGELAGCGPLQGTEPTGLLRITNVEGGTPAYQYSFDGGQNWGPDSQKYVVAGTYNLAVKDALGCVFNIPYKVTLDPKPADPVIDDNVDTVYNCDGSATATVVVNQPQTTGGTTYTYEYYIQKNGTGDFVANTPITNNVFTNVPSGTHNVRVKYNVQTVSSYSNLLQEDFGRGTYTTTPGINPGYCFEDETTTHLDPAYKCNKDEWINDGEYAVASTIRTRFSGSWIVAKDHTVPADPLGRFLCVNVGGTAGIGGILYSKPINDVIPNQPVIISLWAENLIVKTSTSHDDPKLTIQLVNNLNGVGGTETIVATTDTNNPWVVPKSEKWEFKELSLDPGAYNNLSFVVRSYSNEFNGNDVLIDDIWVRQIPKSCGNERTFPIEIDGSKAFNAGKPQVQDVSCNGANDGSITITATNFDTATGFYYSTDNGVTWNTSTTSPVTVPGLEAGTYQVIVKNDVAGTTCSYSFISEIKAPAALVATAVEQTPPTCTEGATIQASATGGTGLYEFELRKADGKTVVTAFSNNGGTFTDVPAGTYTVVARDVPNGCTSPASATITVTDPTPPTATLASTSNLCYNATDGATLVVNVTGGNGTLSYSLDGAPGQTAVNSYTFTNVGVGNHTIVVTDSKNCYDTINNIVVAPQLGATVNSVTELACNPAADAVITIGITGGTQPYTYTVNGGSSSTLAAGISTISYPTAVSGTYNFAITDASGCTTTAQAQVATITLPTVSATPTQVSCNGGNNGQVILAGNGGSGNYTYSFNGSAFTTTTTYPGLSADVTYNFAVRDSKGCEGTGTITLTQPSALTTTASVTTPLSCNTSNAKQSAVVTVVPPTTGTSPYTYTFNGITTGSNTYTVSDNGTNQTINIVVTDANGCPFNTSVVVNGLNPPTDLTFAAAAITCNAPQTTLTLTATNGVAPLTYSITSPVGAVTSNTTGSFANLAPGTYNFRVTDANGCYYEESHTINAVTPIALSANSTNVLCNGDATGTATFTVSGFSGTYSYTVNNGTAVTAQTAGTFTLNNLSAGTYNVVVTDNTTGCDATREVTMAQPTALTLNASGTNVNCNNDQSQITGTASEGTAGYTYAAVITGQPEPTAFAANPIIVDTNSGANLVWDVWAKDANGCTVMTTVTITLDAAPTVIAVLDNQCTATSNNGFTITATGTGGVLPLEYSIDGVSFQSSDTFTVNSRTAPYVVTVRDANGCTNTAAALTVYPRLSANAQVSRELSCSPTAPEAEITITASGGRVSYTYEVSTNGGISYTPMPTNVYTTATAGSYSFRITDSNSPACQTIATAEVQAITDPKVAIASQVKVSCNGGNNGSVTLQGSGGSGGFTYSNNATSGFTTNPTFNNLSASDTPYTFYVKDSKGCVGQVDVTITEPTQLVADAVEVGFTCNPTNGSTKIAGTVTINVTAGTGTAPYRYRFNGTGSFTTNNVLTLNDNGLDQPYSYEVQDANGCTISGSGTLERLNPPTISGISGSSITCNTTESTVTVTRTAGTGVLPLAYSIVTGPVVNNTGATTGVFTGLTPGLYTFRVTDANGCYATQSYRVNDKIQVTAVLSAKTDVACYGFSTGSARFTIGNLVGTAAESLTNNDTGATYTPSATGTNTYTYSNLPAGNNYTFTVTDDGTGCTATAPVTIIAPTTAVTASLDPVVNANCKTPYAVVTINALGGTPNYKYAFVHDGVTPTDSDYVSGTNRYVANLDPAEATAWDVWVKDANGCTIATPIDVTITTDDVPVLSLDVTNQCLASGNTFTIEATNTIGVAPFVYTINTAFAPTGTNNNIFTVAPGTYQVTVTDANGCTDTESITVSPAINPVATLVKDLTCEVGNENALISVVINGGLADFTYAVKYNGGTYGATTTVTGNTFTYTATAAGTYQFLITDANGCPKETNVITITTPVIVAGTGVGVDPTCNGYNDGSITLTATAGEAPFEYSINNGLTFVDTNIFGGLTAGTYTYVIRDAKGCPFSDDVTLTDPAAIVAVIQTNDIQCNAADVPGSIQINDITGGSAPFTVSLLNASHTVLRTEVLTTLPTPTVPYVFSNALDFGDYYVTVVDSKGCEFTSEKQRINTVPYLKFLPPSIGGTCEIGATVNLALDTAYPSAPDYIYSIYGGVSQAPTSSTTAQFTGLNFGQTYYFQVLDNNLCTSIVEVKIPALSDIKINPITTTNVTCNTSPATTNGTVNFTVSEFGAGTTSLKFEVLDQLTNLPLTTPVVKSPIDVTGLTSISDSFTGLAAGSYTIRVTELDGTKCTSSESFEISQPTQPVNLSIVSNVNATCDKPAQVRVTTTGGTGPYIYSAVAGTTTVNSSTNVLELDYNVNTTWTITVTDANGCTDSETVTIAKDPEPEIDLSVVNKCVAEDTFAIEVTQVTAGMGTYSISLDNSTFSPITGLPYIVSGLHSGPHTIVIKDANGCIDSKPITIDEPLIATPALTALPICAINDGVITMSGTGGTGNYTYGISPSPVGVTINQTTGVISGLPAGTYTVTMTDTATPTNCSTTAIVTLSAPTPVTFTATTIAPLCPTDANGSITVILDATNNNPNYTYEIMVGPVTRPAQSSNVFNGLPAGTYTVQVNSGRGCSETEDVTIIDPSPVIASAILTQALTCGTANSTNKATITASASGGAGGYTYGTDGIEFSSQNVFETYDSGNFTIWAKDANGCIDSETINIPALDPPTDMDITGTPIYCVVQGAGGPTSTVALSNVQNGAGTVTTGLTYQMIAPSFLENNTNPVFAGLLPGTYLFQVTDANGCTYTESYTVENVTNITVSGQVTADVACYNGNNGEAVFTVGDFTGSYTPALTTGTGTLTQTGNIITLTDLIAGSYTVTVTDDTTGCTDDFTVTIAQPTAPLSVVGSQVKAANCNFGAKVTAVANGGTPNYKYAYGLTAASILPAPSDYSTSPDAVLDYSLGSDWTVYVIDANGCTTQDNFSITLDSEPTINAFTATVCYDGSPVNITLTGSNGVAPYEFSIGNTYNSTGNFTLNAPGTYKFYIKDANGCVNSTTYTFNQQLLLEASLTQDITCFASPDAVVTLQATQGSGTYTTYEVSSNNGSTWNATTAGTTHTIVANAPGTYIFRVTDDQGCTALSRVITASPQTTPTFTQTQVNVSCFGGNNGSITVTAANGLAPYEYSKDNGVTWQSSNLFTGLNDAGVYNVVVRDAKGCLSTAQVVDITQPLELAATIDVTTPLSCGAGNAAQQAVVTVTVDPATGTAPYQFSFNGTDFTGSNTGTPNTFEYKTTTAGPVTIYVRDANGCTIPAAVSTTIDDLNPPAIASITGTDIWCAPSTSTTSTVTVTATTGTGVGALEYTILEPTVVSNGTNPEFTGLTAGTYLFQVKDENDCTATQYYEVKQLVNITVNGQQTQAVSCIGQSNGTLEFKVANNAGAFTAVLNPSLGNQTISGDTVTITDLPAGSYTLNITDNVTGCAASAPATVTEPTAVQLTLGPVINATCNTDATVTVQATGGTPGYKYAFVQDSVVPTAANYQNSPSALLDKTIADWDVWVQDANGCTDQIDVTVTTDPLPDNITIAGLSQCPALDGSYTFTVNVGTGMAPYKYSIGAGFVDSNVFTVHTPGTYNIVVRDANGCTIATPVPVEILAPIDLQASITALPACNVNNGVISVAATGGSGTGNYRFTLDGGAVVTADTHTFTGVTLGTHTVQVRDVATGCTDTVTLNLIAATQITGFTLAKTDVSCNGGSNGTITATLAPNAPGVNDNPVYTYELSRTIGGVTNILRPAQTASVFANLEAGDYTVRVISGRGCEAQEDVTIIQPDVIVVNAPTITQFACTSGNASNSATISVTNVTGGSSDYRSYEFFKNGISVQRSASNVYTELNYAGGSYSVSVTDSKGCTGITTAPITIDPFINLEDITVTINNAKTCIGEEDITVSATTTGGTPAQLEYRVVGTNGNAYNQNNTTGQFVGLTIGDYIITVTNPATGCSIRKVHYVNNPNTFQLQAVKTSDVICYGSATGAVDITLVDTVPTPTNEAGAFTYVVNGPTPSTGTSATAGPLSLTGLLAGNYTVSATLVNTPYCTVNTTFTIVQPAAELTLTETHTDITCVSGNNDGTITVSAAGGWNVGGATAYQYQLIKDGAEVVGYGAQYEFTALTAGNYTVNVRDTNGCIATATVVLVNPAPIAVTATPSVTMLLCNGDTTATLTASATGGQGSNYTYTLNYLSQNPVVSSGPQIDPVFANLGAGTYSITVNDGWNCTVESAPVTIAEPTEVVPSLAVTRTQTCNTLTQLTLTATGGTAPYTYSTDNVTYSAATFSSTVSFEVTPGVYHYYVKDANGCVDFISNDIEVPTLEPLVVDLNIENAKVNCTGDATGVIVAKATGGLGNYVYTLLDAGGNAVSPQPVQSTPGRFDGLVAGTYSVRVNSVDCVATSVQEVIEEPLTPLTSTGVPTPVTCNGENNGRYVVTASGGTGQIQFAISPRMDQFFNSGVFEDLEPGHYQVIVQDELGCFHINDFDITQPDILYGQVITTSIQPEVCEGDDDGAFSITVAGGVAPYSVVLDDANATYTAGVAGQVQFDFMNLSGGTHIVYIKDSMGCLSELEVILPDPVILNPTAEVTYDCVNNAAANLITVTIDASNDPAEVQYDLDGSGTFQASNVFANVAPGPHFVVAKHNNGCEKMTTIFDVAQVDPLALTLADGDMNEIVATATGGGGDYEYSFNGEPFTSNNKFIIYKSDNYTVIVRDKNGCTATVTQYFEYIDVCIPNYFTPNGDGNQDTWAPGCTNIYPDLTFVIFDRYGREVGKYRLGQGWDGKYKGAELPTGDYWYVLKLNNKKDDREFVGHFTLYR</sequence>
<dbReference type="InterPro" id="IPR025667">
    <property type="entry name" value="SprB_repeat"/>
</dbReference>
<name>A0A934UJ91_9FLAO</name>
<dbReference type="EMBL" id="JAEHFV010000002">
    <property type="protein sequence ID" value="MBK0369662.1"/>
    <property type="molecule type" value="Genomic_DNA"/>
</dbReference>
<keyword evidence="1" id="KW-0732">Signal</keyword>
<evidence type="ECO:0000313" key="3">
    <source>
        <dbReference type="Proteomes" id="UP000609172"/>
    </source>
</evidence>
<reference evidence="2" key="1">
    <citation type="submission" date="2020-12" db="EMBL/GenBank/DDBJ databases">
        <title>Bacterial novel species Flavobacterium sp. SE-1-e isolated from soil.</title>
        <authorList>
            <person name="Jung H.-Y."/>
        </authorList>
    </citation>
    <scope>NUCLEOTIDE SEQUENCE</scope>
    <source>
        <strain evidence="2">SE-1-e</strain>
    </source>
</reference>
<dbReference type="InterPro" id="IPR026341">
    <property type="entry name" value="T9SS_type_B"/>
</dbReference>
<accession>A0A934UJ91</accession>